<sequence>MGILNDTDKVKAFYNNVENLDAEFRKNESKIKGLRAFNNWIKCAIIHKFARLNEIRPNSGHVLEAGSSGALDSGLRVLEIGCGKGGDLHKWHKAPEKVAVYVGLDPADVSIQQATERWEGYQETLKYGDTVSRAEFYAKDCFGETLEEMPIIQEVGFSSESGGGFDIASMMFCMHYAFSDEKNIRMMLRNITGALKPGGRVIGCVPSSKVIGENIRKLEASVWRSALGYPHDLISWGNSIYNVRFEGKTPPDGLFGRPFGDRYFFSLAEAVEAPEYVVPWELFCEIAEEYGLELQYCKPLDQVWEEEKNNEFLAALSQEMGVVHADGTFLVSRHELEAAKFYQAFCFC</sequence>
<comment type="function">
    <text evidence="1">Responsible for methylating the 5'-cap structure of mRNAs.</text>
</comment>
<evidence type="ECO:0000256" key="8">
    <source>
        <dbReference type="ARBA" id="ARBA00022884"/>
    </source>
</evidence>
<comment type="similarity">
    <text evidence="15">Belongs to the class I-like SAM-binding methyltransferase superfamily. mRNA cap 0 methyltransferase family.</text>
</comment>
<evidence type="ECO:0000256" key="2">
    <source>
        <dbReference type="ARBA" id="ARBA00004123"/>
    </source>
</evidence>
<dbReference type="InterPro" id="IPR016899">
    <property type="entry name" value="mRNA_G-N7_MeTrfase_euk"/>
</dbReference>
<keyword evidence="5 15" id="KW-0507">mRNA processing</keyword>
<evidence type="ECO:0000313" key="17">
    <source>
        <dbReference type="EMBL" id="KAL2064280.1"/>
    </source>
</evidence>
<feature type="domain" description="MRNA cap 0 methyltransferase" evidence="16">
    <location>
        <begin position="29"/>
        <end position="348"/>
    </location>
</feature>
<organism evidence="17 18">
    <name type="scientific">Oculimacula yallundae</name>
    <dbReference type="NCBI Taxonomy" id="86028"/>
    <lineage>
        <taxon>Eukaryota</taxon>
        <taxon>Fungi</taxon>
        <taxon>Dikarya</taxon>
        <taxon>Ascomycota</taxon>
        <taxon>Pezizomycotina</taxon>
        <taxon>Leotiomycetes</taxon>
        <taxon>Helotiales</taxon>
        <taxon>Ploettnerulaceae</taxon>
        <taxon>Oculimacula</taxon>
    </lineage>
</organism>
<dbReference type="PANTHER" id="PTHR12189">
    <property type="entry name" value="MRNA GUANINE-7- METHYLTRANSFERASE"/>
    <property type="match status" value="1"/>
</dbReference>
<evidence type="ECO:0000256" key="14">
    <source>
        <dbReference type="ARBA" id="ARBA00049739"/>
    </source>
</evidence>
<keyword evidence="10 15" id="KW-0539">Nucleus</keyword>
<dbReference type="PANTHER" id="PTHR12189:SF2">
    <property type="entry name" value="MRNA CAP GUANINE-N7 METHYLTRANSFERASE"/>
    <property type="match status" value="1"/>
</dbReference>
<keyword evidence="8 15" id="KW-0694">RNA-binding</keyword>
<protein>
    <recommendedName>
        <fullName evidence="14 15">mRNA cap guanine-N(7) methyltransferase</fullName>
        <ecNumber evidence="3 15">2.1.1.56</ecNumber>
    </recommendedName>
    <alternativeName>
        <fullName evidence="11 15">mRNA (guanine-N(7))-methyltransferase</fullName>
    </alternativeName>
    <alternativeName>
        <fullName evidence="12 15">mRNA cap methyltransferase</fullName>
    </alternativeName>
</protein>
<dbReference type="InterPro" id="IPR029063">
    <property type="entry name" value="SAM-dependent_MTases_sf"/>
</dbReference>
<dbReference type="PIRSF" id="PIRSF028762">
    <property type="entry name" value="ABD1"/>
    <property type="match status" value="1"/>
</dbReference>
<keyword evidence="18" id="KW-1185">Reference proteome</keyword>
<dbReference type="SUPFAM" id="SSF53335">
    <property type="entry name" value="S-adenosyl-L-methionine-dependent methyltransferases"/>
    <property type="match status" value="1"/>
</dbReference>
<dbReference type="InterPro" id="IPR004971">
    <property type="entry name" value="mRNA_G-N7_MeTrfase_dom"/>
</dbReference>
<evidence type="ECO:0000256" key="5">
    <source>
        <dbReference type="ARBA" id="ARBA00022664"/>
    </source>
</evidence>
<accession>A0ABR4C2Z7</accession>
<evidence type="ECO:0000256" key="3">
    <source>
        <dbReference type="ARBA" id="ARBA00011926"/>
    </source>
</evidence>
<evidence type="ECO:0000256" key="11">
    <source>
        <dbReference type="ARBA" id="ARBA00032772"/>
    </source>
</evidence>
<gene>
    <name evidence="17" type="ORF">VTL71DRAFT_4774</name>
</gene>
<evidence type="ECO:0000256" key="4">
    <source>
        <dbReference type="ARBA" id="ARBA00022603"/>
    </source>
</evidence>
<dbReference type="InterPro" id="IPR039753">
    <property type="entry name" value="RG7MT1"/>
</dbReference>
<dbReference type="Gene3D" id="3.40.50.150">
    <property type="entry name" value="Vaccinia Virus protein VP39"/>
    <property type="match status" value="1"/>
</dbReference>
<evidence type="ECO:0000313" key="18">
    <source>
        <dbReference type="Proteomes" id="UP001595075"/>
    </source>
</evidence>
<dbReference type="EC" id="2.1.1.56" evidence="3 15"/>
<dbReference type="Pfam" id="PF03291">
    <property type="entry name" value="mRNA_G-N7_MeTrfase"/>
    <property type="match status" value="1"/>
</dbReference>
<comment type="caution">
    <text evidence="17">The sequence shown here is derived from an EMBL/GenBank/DDBJ whole genome shotgun (WGS) entry which is preliminary data.</text>
</comment>
<evidence type="ECO:0000256" key="7">
    <source>
        <dbReference type="ARBA" id="ARBA00022691"/>
    </source>
</evidence>
<dbReference type="PROSITE" id="PS51562">
    <property type="entry name" value="RNA_CAP0_MT"/>
    <property type="match status" value="1"/>
</dbReference>
<keyword evidence="9 15" id="KW-0506">mRNA capping</keyword>
<proteinExistence type="inferred from homology"/>
<evidence type="ECO:0000259" key="16">
    <source>
        <dbReference type="PROSITE" id="PS51562"/>
    </source>
</evidence>
<keyword evidence="4 15" id="KW-0489">Methyltransferase</keyword>
<evidence type="ECO:0000256" key="6">
    <source>
        <dbReference type="ARBA" id="ARBA00022679"/>
    </source>
</evidence>
<evidence type="ECO:0000256" key="12">
    <source>
        <dbReference type="ARBA" id="ARBA00033387"/>
    </source>
</evidence>
<evidence type="ECO:0000256" key="1">
    <source>
        <dbReference type="ARBA" id="ARBA00003378"/>
    </source>
</evidence>
<evidence type="ECO:0000256" key="15">
    <source>
        <dbReference type="PIRNR" id="PIRNR028762"/>
    </source>
</evidence>
<comment type="subcellular location">
    <subcellularLocation>
        <location evidence="2 15">Nucleus</location>
    </subcellularLocation>
</comment>
<evidence type="ECO:0000256" key="10">
    <source>
        <dbReference type="ARBA" id="ARBA00023242"/>
    </source>
</evidence>
<keyword evidence="7 15" id="KW-0949">S-adenosyl-L-methionine</keyword>
<evidence type="ECO:0000256" key="13">
    <source>
        <dbReference type="ARBA" id="ARBA00044712"/>
    </source>
</evidence>
<dbReference type="EMBL" id="JAZHXI010000014">
    <property type="protein sequence ID" value="KAL2064280.1"/>
    <property type="molecule type" value="Genomic_DNA"/>
</dbReference>
<dbReference type="CDD" id="cd02440">
    <property type="entry name" value="AdoMet_MTases"/>
    <property type="match status" value="1"/>
</dbReference>
<dbReference type="Proteomes" id="UP001595075">
    <property type="component" value="Unassembled WGS sequence"/>
</dbReference>
<keyword evidence="6 15" id="KW-0808">Transferase</keyword>
<evidence type="ECO:0000256" key="9">
    <source>
        <dbReference type="ARBA" id="ARBA00023042"/>
    </source>
</evidence>
<name>A0ABR4C2Z7_9HELO</name>
<reference evidence="17 18" key="1">
    <citation type="journal article" date="2024" name="Commun. Biol.">
        <title>Comparative genomic analysis of thermophilic fungi reveals convergent evolutionary adaptations and gene losses.</title>
        <authorList>
            <person name="Steindorff A.S."/>
            <person name="Aguilar-Pontes M.V."/>
            <person name="Robinson A.J."/>
            <person name="Andreopoulos B."/>
            <person name="LaButti K."/>
            <person name="Kuo A."/>
            <person name="Mondo S."/>
            <person name="Riley R."/>
            <person name="Otillar R."/>
            <person name="Haridas S."/>
            <person name="Lipzen A."/>
            <person name="Grimwood J."/>
            <person name="Schmutz J."/>
            <person name="Clum A."/>
            <person name="Reid I.D."/>
            <person name="Moisan M.C."/>
            <person name="Butler G."/>
            <person name="Nguyen T.T.M."/>
            <person name="Dewar K."/>
            <person name="Conant G."/>
            <person name="Drula E."/>
            <person name="Henrissat B."/>
            <person name="Hansel C."/>
            <person name="Singer S."/>
            <person name="Hutchinson M.I."/>
            <person name="de Vries R.P."/>
            <person name="Natvig D.O."/>
            <person name="Powell A.J."/>
            <person name="Tsang A."/>
            <person name="Grigoriev I.V."/>
        </authorList>
    </citation>
    <scope>NUCLEOTIDE SEQUENCE [LARGE SCALE GENOMIC DNA]</scope>
    <source>
        <strain evidence="17 18">CBS 494.80</strain>
    </source>
</reference>
<comment type="catalytic activity">
    <reaction evidence="13">
        <text>a 5'-end (5'-triphosphoguanosine)-ribonucleoside in mRNA + S-adenosyl-L-methionine = a 5'-end (N(7)-methyl 5'-triphosphoguanosine)-ribonucleoside in mRNA + S-adenosyl-L-homocysteine</text>
        <dbReference type="Rhea" id="RHEA:67008"/>
        <dbReference type="Rhea" id="RHEA-COMP:17166"/>
        <dbReference type="Rhea" id="RHEA-COMP:17167"/>
        <dbReference type="ChEBI" id="CHEBI:57856"/>
        <dbReference type="ChEBI" id="CHEBI:59789"/>
        <dbReference type="ChEBI" id="CHEBI:156461"/>
        <dbReference type="ChEBI" id="CHEBI:167617"/>
        <dbReference type="EC" id="2.1.1.56"/>
    </reaction>
</comment>